<protein>
    <submittedName>
        <fullName evidence="3">Hemerythrin domain-containing protein</fullName>
    </submittedName>
</protein>
<sequence>MSRAQEERTEAEKLPDEDVVGVLLSQHARIRDLFAAVRTGPAERRKETFHELRALLAVHETAEEMIVRPVAKKVAGENEVAKRHDEEEEANHVLARLEKMVLESAEFRTLFADFERSVSAHADSEEREEFPALLRECDQEQRTKMGKRLLAVEKAAPTHPHPATAGSPPAQWTLGPFAALADRVRDAVRSTAEG</sequence>
<dbReference type="Proteomes" id="UP001214441">
    <property type="component" value="Unassembled WGS sequence"/>
</dbReference>
<keyword evidence="4" id="KW-1185">Reference proteome</keyword>
<accession>A0ABT7AAF2</accession>
<feature type="region of interest" description="Disordered" evidence="1">
    <location>
        <begin position="153"/>
        <end position="172"/>
    </location>
</feature>
<proteinExistence type="predicted"/>
<comment type="caution">
    <text evidence="3">The sequence shown here is derived from an EMBL/GenBank/DDBJ whole genome shotgun (WGS) entry which is preliminary data.</text>
</comment>
<gene>
    <name evidence="3" type="ORF">NMN56_039685</name>
</gene>
<dbReference type="InterPro" id="IPR012312">
    <property type="entry name" value="Hemerythrin-like"/>
</dbReference>
<organism evidence="3 4">
    <name type="scientific">Streptomyces iconiensis</name>
    <dbReference type="NCBI Taxonomy" id="1384038"/>
    <lineage>
        <taxon>Bacteria</taxon>
        <taxon>Bacillati</taxon>
        <taxon>Actinomycetota</taxon>
        <taxon>Actinomycetes</taxon>
        <taxon>Kitasatosporales</taxon>
        <taxon>Streptomycetaceae</taxon>
        <taxon>Streptomyces</taxon>
    </lineage>
</organism>
<dbReference type="EMBL" id="JANCPR020000070">
    <property type="protein sequence ID" value="MDJ1137979.1"/>
    <property type="molecule type" value="Genomic_DNA"/>
</dbReference>
<reference evidence="3 4" key="1">
    <citation type="submission" date="2023-05" db="EMBL/GenBank/DDBJ databases">
        <title>Streptantibioticus silvisoli sp. nov., acidotolerant actinomycetes 1 from pine litter.</title>
        <authorList>
            <person name="Swiecimska M."/>
            <person name="Golinska P."/>
            <person name="Sangal V."/>
            <person name="Wachnowicz B."/>
            <person name="Goodfellow M."/>
        </authorList>
    </citation>
    <scope>NUCLEOTIDE SEQUENCE [LARGE SCALE GENOMIC DNA]</scope>
    <source>
        <strain evidence="3 4">DSM 42109</strain>
    </source>
</reference>
<name>A0ABT7AAF2_9ACTN</name>
<dbReference type="Pfam" id="PF01814">
    <property type="entry name" value="Hemerythrin"/>
    <property type="match status" value="1"/>
</dbReference>
<feature type="domain" description="Hemerythrin-like" evidence="2">
    <location>
        <begin position="20"/>
        <end position="133"/>
    </location>
</feature>
<dbReference type="PANTHER" id="PTHR35585">
    <property type="entry name" value="HHE DOMAIN PROTEIN (AFU_ORTHOLOGUE AFUA_4G00730)"/>
    <property type="match status" value="1"/>
</dbReference>
<evidence type="ECO:0000259" key="2">
    <source>
        <dbReference type="Pfam" id="PF01814"/>
    </source>
</evidence>
<dbReference type="RefSeq" id="WP_274041483.1">
    <property type="nucleotide sequence ID" value="NZ_JANCPR020000070.1"/>
</dbReference>
<evidence type="ECO:0000313" key="4">
    <source>
        <dbReference type="Proteomes" id="UP001214441"/>
    </source>
</evidence>
<dbReference type="PANTHER" id="PTHR35585:SF1">
    <property type="entry name" value="HHE DOMAIN PROTEIN (AFU_ORTHOLOGUE AFUA_4G00730)"/>
    <property type="match status" value="1"/>
</dbReference>
<feature type="compositionally biased region" description="Low complexity" evidence="1">
    <location>
        <begin position="155"/>
        <end position="170"/>
    </location>
</feature>
<evidence type="ECO:0000313" key="3">
    <source>
        <dbReference type="EMBL" id="MDJ1137979.1"/>
    </source>
</evidence>
<evidence type="ECO:0000256" key="1">
    <source>
        <dbReference type="SAM" id="MobiDB-lite"/>
    </source>
</evidence>